<organism evidence="7 8">
    <name type="scientific">Heliorestis convoluta</name>
    <dbReference type="NCBI Taxonomy" id="356322"/>
    <lineage>
        <taxon>Bacteria</taxon>
        <taxon>Bacillati</taxon>
        <taxon>Bacillota</taxon>
        <taxon>Clostridia</taxon>
        <taxon>Eubacteriales</taxon>
        <taxon>Heliobacteriaceae</taxon>
        <taxon>Heliorestis</taxon>
    </lineage>
</organism>
<keyword evidence="4" id="KW-0472">Membrane</keyword>
<dbReference type="Pfam" id="PF00015">
    <property type="entry name" value="MCPsignal"/>
    <property type="match status" value="1"/>
</dbReference>
<comment type="similarity">
    <text evidence="2">Belongs to the methyl-accepting chemotaxis (MCP) protein family.</text>
</comment>
<dbReference type="PRINTS" id="PR00260">
    <property type="entry name" value="CHEMTRNSDUCR"/>
</dbReference>
<proteinExistence type="inferred from homology"/>
<dbReference type="InterPro" id="IPR004089">
    <property type="entry name" value="MCPsignal_dom"/>
</dbReference>
<reference evidence="8" key="1">
    <citation type="submission" date="2019-11" db="EMBL/GenBank/DDBJ databases">
        <title>Genome sequence of Heliorestis convoluta strain HH, an alkaliphilic and minimalistic phototrophic bacterium from a soda lake in Egypt.</title>
        <authorList>
            <person name="Dewey E.D."/>
            <person name="Stokes L.M."/>
            <person name="Burchell B.M."/>
            <person name="Shaffer K.N."/>
            <person name="Huntington A.M."/>
            <person name="Baker J.M."/>
            <person name="Nadendla S."/>
            <person name="Giglio M.G."/>
            <person name="Touchman J.W."/>
            <person name="Blankenship R.E."/>
            <person name="Madigan M.T."/>
            <person name="Sattley W.M."/>
        </authorList>
    </citation>
    <scope>NUCLEOTIDE SEQUENCE [LARGE SCALE GENOMIC DNA]</scope>
    <source>
        <strain evidence="8">HH</strain>
    </source>
</reference>
<dbReference type="CDD" id="cd06225">
    <property type="entry name" value="HAMP"/>
    <property type="match status" value="1"/>
</dbReference>
<protein>
    <recommendedName>
        <fullName evidence="9">Methyl-accepting chemotaxis protein</fullName>
    </recommendedName>
</protein>
<evidence type="ECO:0000259" key="5">
    <source>
        <dbReference type="PROSITE" id="PS50111"/>
    </source>
</evidence>
<evidence type="ECO:0000313" key="7">
    <source>
        <dbReference type="EMBL" id="QGG48303.1"/>
    </source>
</evidence>
<gene>
    <name evidence="7" type="ORF">FTV88_2205</name>
</gene>
<dbReference type="CDD" id="cd12913">
    <property type="entry name" value="PDC1_MCP_like"/>
    <property type="match status" value="1"/>
</dbReference>
<dbReference type="KEGG" id="hcv:FTV88_2205"/>
<dbReference type="SMART" id="SM00283">
    <property type="entry name" value="MA"/>
    <property type="match status" value="1"/>
</dbReference>
<dbReference type="GO" id="GO:0006935">
    <property type="term" value="P:chemotaxis"/>
    <property type="evidence" value="ECO:0007669"/>
    <property type="project" value="InterPro"/>
</dbReference>
<keyword evidence="1 3" id="KW-0807">Transducer</keyword>
<dbReference type="GO" id="GO:0016020">
    <property type="term" value="C:membrane"/>
    <property type="evidence" value="ECO:0007669"/>
    <property type="project" value="InterPro"/>
</dbReference>
<evidence type="ECO:0000256" key="4">
    <source>
        <dbReference type="SAM" id="Phobius"/>
    </source>
</evidence>
<evidence type="ECO:0000259" key="6">
    <source>
        <dbReference type="PROSITE" id="PS50885"/>
    </source>
</evidence>
<evidence type="ECO:0000256" key="3">
    <source>
        <dbReference type="PROSITE-ProRule" id="PRU00284"/>
    </source>
</evidence>
<sequence length="702" mass="76682">MKLKIKERLLLFIVSTLVIVLTTAIASGAIMTRQIVQEISNDEVLLLAKEQAAEVQIFLDKPMAEARALAEALAGLQQRGQTDRETAHQIMQSLLKKNEDYLGIWTLWEPNAFDGNDQAYVNAPGHDETGRFIPYWVKSGNRIILQPCGNYEVPGAGDYYLIAKATKEETIMEPYAYLIDGEEVTLVSLVVPVLIENQFVGVVGIDVALHTFIEKHRAVQIFNSGSVHLITHEGTFVSFRDDSYIGKNIADLDGGQHNGAIEALRKNEIFHKEFHSDLLGEQIATLYVPFTVGNSTTPWSLGVIVSLNEIYAKANYLLLWQIGFGIAGILIMSAIVYSVAHFITSPLRNVLQGLDKVANGDFRTKMAEKDLARSDEIGQIAVAVETMTQNMKEAVERIAQVAEELSASGQELSASTQTVSANMEEVSASSEEISASMETLSASAEEISASSEQTVTALKQLNEDATTSYSKAQEVNARANDLVKKAGTSHEQAGNMYETINSKMNQAIEEAKIVTEIAHLADSIADISAQTNLLALNAAIEASHAGEQGRGFAVVADEVRKLANHSAESVQNIQKVTKKVQLSIESLVTSSQELMNFLNTQVKTDYESFVGVGAKYQEDAETFHQIVTETSKLTKEVLASTTEVSKAIEQVTEMVNQANKGTTEIARGAEHTSEALNDVSNTAVNQAQMADELDSLVKKFKW</sequence>
<keyword evidence="8" id="KW-1185">Reference proteome</keyword>
<evidence type="ECO:0000256" key="2">
    <source>
        <dbReference type="ARBA" id="ARBA00029447"/>
    </source>
</evidence>
<feature type="transmembrane region" description="Helical" evidence="4">
    <location>
        <begin position="318"/>
        <end position="340"/>
    </location>
</feature>
<dbReference type="Gene3D" id="3.30.450.20">
    <property type="entry name" value="PAS domain"/>
    <property type="match status" value="2"/>
</dbReference>
<dbReference type="OrthoDB" id="2078696at2"/>
<dbReference type="SMART" id="SM00304">
    <property type="entry name" value="HAMP"/>
    <property type="match status" value="1"/>
</dbReference>
<dbReference type="InterPro" id="IPR004090">
    <property type="entry name" value="Chemotax_Me-accpt_rcpt"/>
</dbReference>
<dbReference type="EMBL" id="CP045875">
    <property type="protein sequence ID" value="QGG48303.1"/>
    <property type="molecule type" value="Genomic_DNA"/>
</dbReference>
<dbReference type="Pfam" id="PF22673">
    <property type="entry name" value="MCP-like_PDC_1"/>
    <property type="match status" value="1"/>
</dbReference>
<dbReference type="Gene3D" id="1.10.287.950">
    <property type="entry name" value="Methyl-accepting chemotaxis protein"/>
    <property type="match status" value="1"/>
</dbReference>
<dbReference type="AlphaFoldDB" id="A0A5Q2N352"/>
<accession>A0A5Q2N352</accession>
<dbReference type="SUPFAM" id="SSF58104">
    <property type="entry name" value="Methyl-accepting chemotaxis protein (MCP) signaling domain"/>
    <property type="match status" value="1"/>
</dbReference>
<dbReference type="InterPro" id="IPR003660">
    <property type="entry name" value="HAMP_dom"/>
</dbReference>
<dbReference type="Pfam" id="PF00672">
    <property type="entry name" value="HAMP"/>
    <property type="match status" value="1"/>
</dbReference>
<evidence type="ECO:0008006" key="9">
    <source>
        <dbReference type="Google" id="ProtNLM"/>
    </source>
</evidence>
<dbReference type="RefSeq" id="WP_153725521.1">
    <property type="nucleotide sequence ID" value="NZ_CP045875.1"/>
</dbReference>
<evidence type="ECO:0000256" key="1">
    <source>
        <dbReference type="ARBA" id="ARBA00023224"/>
    </source>
</evidence>
<feature type="domain" description="Methyl-accepting transducer" evidence="5">
    <location>
        <begin position="422"/>
        <end position="680"/>
    </location>
</feature>
<dbReference type="Proteomes" id="UP000366051">
    <property type="component" value="Chromosome"/>
</dbReference>
<feature type="domain" description="HAMP" evidence="6">
    <location>
        <begin position="341"/>
        <end position="396"/>
    </location>
</feature>
<dbReference type="PANTHER" id="PTHR32089:SF112">
    <property type="entry name" value="LYSOZYME-LIKE PROTEIN-RELATED"/>
    <property type="match status" value="1"/>
</dbReference>
<dbReference type="GO" id="GO:0004888">
    <property type="term" value="F:transmembrane signaling receptor activity"/>
    <property type="evidence" value="ECO:0007669"/>
    <property type="project" value="InterPro"/>
</dbReference>
<evidence type="ECO:0000313" key="8">
    <source>
        <dbReference type="Proteomes" id="UP000366051"/>
    </source>
</evidence>
<dbReference type="PROSITE" id="PS50885">
    <property type="entry name" value="HAMP"/>
    <property type="match status" value="1"/>
</dbReference>
<dbReference type="PANTHER" id="PTHR32089">
    <property type="entry name" value="METHYL-ACCEPTING CHEMOTAXIS PROTEIN MCPB"/>
    <property type="match status" value="1"/>
</dbReference>
<dbReference type="GO" id="GO:0007165">
    <property type="term" value="P:signal transduction"/>
    <property type="evidence" value="ECO:0007669"/>
    <property type="project" value="UniProtKB-KW"/>
</dbReference>
<keyword evidence="4" id="KW-1133">Transmembrane helix</keyword>
<name>A0A5Q2N352_9FIRM</name>
<dbReference type="PROSITE" id="PS50111">
    <property type="entry name" value="CHEMOTAXIS_TRANSDUC_2"/>
    <property type="match status" value="1"/>
</dbReference>
<keyword evidence="4" id="KW-0812">Transmembrane</keyword>